<comment type="caution">
    <text evidence="1">The sequence shown here is derived from an EMBL/GenBank/DDBJ whole genome shotgun (WGS) entry which is preliminary data.</text>
</comment>
<keyword evidence="2" id="KW-1185">Reference proteome</keyword>
<accession>A0ABQ9B1L1</accession>
<name>A0ABQ9B1L1_9ROSI</name>
<evidence type="ECO:0000313" key="2">
    <source>
        <dbReference type="Proteomes" id="UP001141253"/>
    </source>
</evidence>
<reference evidence="1" key="2">
    <citation type="journal article" date="2023" name="Int. J. Mol. Sci.">
        <title>De Novo Assembly and Annotation of 11 Diverse Shrub Willow (Salix) Genomes Reveals Novel Gene Organization in Sex-Linked Regions.</title>
        <authorList>
            <person name="Hyden B."/>
            <person name="Feng K."/>
            <person name="Yates T.B."/>
            <person name="Jawdy S."/>
            <person name="Cereghino C."/>
            <person name="Smart L.B."/>
            <person name="Muchero W."/>
        </authorList>
    </citation>
    <scope>NUCLEOTIDE SEQUENCE</scope>
    <source>
        <tissue evidence="1">Shoot tip</tissue>
    </source>
</reference>
<protein>
    <submittedName>
        <fullName evidence="1">Uncharacterized protein</fullName>
    </submittedName>
</protein>
<dbReference type="EMBL" id="JAPFFI010000014">
    <property type="protein sequence ID" value="KAJ6366994.1"/>
    <property type="molecule type" value="Genomic_DNA"/>
</dbReference>
<evidence type="ECO:0000313" key="1">
    <source>
        <dbReference type="EMBL" id="KAJ6366994.1"/>
    </source>
</evidence>
<gene>
    <name evidence="1" type="ORF">OIU77_003386</name>
</gene>
<sequence>MDVLPCNGVQYVGESDCARQRSGTDFTYDGESDNFKRVEQVEMNDGRVNDLLLHVEESRIERQSEGQLTVDKLPISTGGASYSVFQVESQRLSCDSQDFEEDGINVQDYYTEPCAASENSNLLVDTIESEPNDCKHGEPSLSEPQWIDHDECVALWVKWRGKWQAGIRCARADWPLSTLRAKPTHDRKQYFVIFFPHTRNYSWADMMYVLPIDEFPEPIAYRTHKIGLNLVKDLNVARRFIMKKLAVAMLNIVDQFHSEALTETAHDVTVWKEFAMEASRCTGYSDLGRMLLKLQNMILQRYINTDWLQDSFQSWVQQCQVACSAESVELLREVNQVASFMHGYMVDCWAIKLQLAPELSNSILWNEIDSLRDASVQSTLASEWKTWKHEAMKWFSTSHPVASGGDMEQQNCDSLSPTISLQASRKRPKLEVRRAETHASQMETTSPLQTLTVEIDSEFFSNRDTGNAHTLELEISKEEDFREVAAPLESPCSVADRWDEIVIEAGNSELVQTKGVEMTPVSEVLGKKSIEHGSKNRQCTAFIESKGRQCVRWANDGDVYCCVHLASRFAGSSSRGEASPPVQSLLCEGTTVLGTRCKHRSLPGSAFCKKHRPWPDTEVTSISPENPR</sequence>
<dbReference type="Proteomes" id="UP001141253">
    <property type="component" value="Chromosome 7"/>
</dbReference>
<organism evidence="1 2">
    <name type="scientific">Salix suchowensis</name>
    <dbReference type="NCBI Taxonomy" id="1278906"/>
    <lineage>
        <taxon>Eukaryota</taxon>
        <taxon>Viridiplantae</taxon>
        <taxon>Streptophyta</taxon>
        <taxon>Embryophyta</taxon>
        <taxon>Tracheophyta</taxon>
        <taxon>Spermatophyta</taxon>
        <taxon>Magnoliopsida</taxon>
        <taxon>eudicotyledons</taxon>
        <taxon>Gunneridae</taxon>
        <taxon>Pentapetalae</taxon>
        <taxon>rosids</taxon>
        <taxon>fabids</taxon>
        <taxon>Malpighiales</taxon>
        <taxon>Salicaceae</taxon>
        <taxon>Saliceae</taxon>
        <taxon>Salix</taxon>
    </lineage>
</organism>
<proteinExistence type="predicted"/>
<dbReference type="PANTHER" id="PTHR47325:SF1">
    <property type="entry name" value="HISTONE-LYSINE N-METHYLTRANSFERASE SUVR5"/>
    <property type="match status" value="1"/>
</dbReference>
<dbReference type="PANTHER" id="PTHR47325">
    <property type="entry name" value="HISTONE-LYSINE N-METHYLTRANSFERASE SUVR5"/>
    <property type="match status" value="1"/>
</dbReference>
<reference evidence="1" key="1">
    <citation type="submission" date="2022-10" db="EMBL/GenBank/DDBJ databases">
        <authorList>
            <person name="Hyden B.L."/>
            <person name="Feng K."/>
            <person name="Yates T."/>
            <person name="Jawdy S."/>
            <person name="Smart L.B."/>
            <person name="Muchero W."/>
        </authorList>
    </citation>
    <scope>NUCLEOTIDE SEQUENCE</scope>
    <source>
        <tissue evidence="1">Shoot tip</tissue>
    </source>
</reference>